<organism evidence="1 2">
    <name type="scientific">Triparma laevis f. longispina</name>
    <dbReference type="NCBI Taxonomy" id="1714387"/>
    <lineage>
        <taxon>Eukaryota</taxon>
        <taxon>Sar</taxon>
        <taxon>Stramenopiles</taxon>
        <taxon>Ochrophyta</taxon>
        <taxon>Bolidophyceae</taxon>
        <taxon>Parmales</taxon>
        <taxon>Triparmaceae</taxon>
        <taxon>Triparma</taxon>
    </lineage>
</organism>
<comment type="caution">
    <text evidence="1">The sequence shown here is derived from an EMBL/GenBank/DDBJ whole genome shotgun (WGS) entry which is preliminary data.</text>
</comment>
<keyword evidence="2" id="KW-1185">Reference proteome</keyword>
<evidence type="ECO:0000313" key="2">
    <source>
        <dbReference type="Proteomes" id="UP001165122"/>
    </source>
</evidence>
<dbReference type="Gene3D" id="3.80.10.10">
    <property type="entry name" value="Ribonuclease Inhibitor"/>
    <property type="match status" value="1"/>
</dbReference>
<evidence type="ECO:0000313" key="1">
    <source>
        <dbReference type="EMBL" id="GMI14407.1"/>
    </source>
</evidence>
<reference evidence="2" key="1">
    <citation type="journal article" date="2023" name="Commun. Biol.">
        <title>Genome analysis of Parmales, the sister group of diatoms, reveals the evolutionary specialization of diatoms from phago-mixotrophs to photoautotrophs.</title>
        <authorList>
            <person name="Ban H."/>
            <person name="Sato S."/>
            <person name="Yoshikawa S."/>
            <person name="Yamada K."/>
            <person name="Nakamura Y."/>
            <person name="Ichinomiya M."/>
            <person name="Sato N."/>
            <person name="Blanc-Mathieu R."/>
            <person name="Endo H."/>
            <person name="Kuwata A."/>
            <person name="Ogata H."/>
        </authorList>
    </citation>
    <scope>NUCLEOTIDE SEQUENCE [LARGE SCALE GENOMIC DNA]</scope>
    <source>
        <strain evidence="2">NIES 3700</strain>
    </source>
</reference>
<dbReference type="AlphaFoldDB" id="A0A9W7FKV1"/>
<accession>A0A9W7FKV1</accession>
<gene>
    <name evidence="1" type="ORF">TrLO_g2422</name>
</gene>
<dbReference type="OrthoDB" id="10480401at2759"/>
<name>A0A9W7FKV1_9STRA</name>
<sequence length="111" mass="12397">MYTHEFRRHFVKCVPGDTLMMLMLATKGWKAAVDAFIDEGVKSGAMIVHDGRDFSFITDAREERIKLVTRVIFLLNITKVGTSACYGAINLVVVNIPEGVMSIDKLAFHCC</sequence>
<dbReference type="Proteomes" id="UP001165122">
    <property type="component" value="Unassembled WGS sequence"/>
</dbReference>
<protein>
    <submittedName>
        <fullName evidence="1">Uncharacterized protein</fullName>
    </submittedName>
</protein>
<dbReference type="EMBL" id="BRXW01000213">
    <property type="protein sequence ID" value="GMI14407.1"/>
    <property type="molecule type" value="Genomic_DNA"/>
</dbReference>
<dbReference type="InterPro" id="IPR032675">
    <property type="entry name" value="LRR_dom_sf"/>
</dbReference>
<proteinExistence type="predicted"/>